<comment type="caution">
    <text evidence="2">The sequence shown here is derived from an EMBL/GenBank/DDBJ whole genome shotgun (WGS) entry which is preliminary data.</text>
</comment>
<feature type="chain" id="PRO_5032553197" evidence="1">
    <location>
        <begin position="17"/>
        <end position="125"/>
    </location>
</feature>
<feature type="signal peptide" evidence="1">
    <location>
        <begin position="1"/>
        <end position="16"/>
    </location>
</feature>
<keyword evidence="1" id="KW-0732">Signal</keyword>
<accession>A0A834P5M6</accession>
<evidence type="ECO:0000313" key="2">
    <source>
        <dbReference type="EMBL" id="KAF7429499.1"/>
    </source>
</evidence>
<dbReference type="EMBL" id="JACSDY010000004">
    <property type="protein sequence ID" value="KAF7429499.1"/>
    <property type="molecule type" value="Genomic_DNA"/>
</dbReference>
<reference evidence="2" key="1">
    <citation type="journal article" date="2020" name="G3 (Bethesda)">
        <title>High-Quality Assemblies for Three Invasive Social Wasps from the &lt;i&gt;Vespula&lt;/i&gt; Genus.</title>
        <authorList>
            <person name="Harrop T.W.R."/>
            <person name="Guhlin J."/>
            <person name="McLaughlin G.M."/>
            <person name="Permina E."/>
            <person name="Stockwell P."/>
            <person name="Gilligan J."/>
            <person name="Le Lec M.F."/>
            <person name="Gruber M.A.M."/>
            <person name="Quinn O."/>
            <person name="Lovegrove M."/>
            <person name="Duncan E.J."/>
            <person name="Remnant E.J."/>
            <person name="Van Eeckhoven J."/>
            <person name="Graham B."/>
            <person name="Knapp R.A."/>
            <person name="Langford K.W."/>
            <person name="Kronenberg Z."/>
            <person name="Press M.O."/>
            <person name="Eacker S.M."/>
            <person name="Wilson-Rankin E.E."/>
            <person name="Purcell J."/>
            <person name="Lester P.J."/>
            <person name="Dearden P.K."/>
        </authorList>
    </citation>
    <scope>NUCLEOTIDE SEQUENCE</scope>
    <source>
        <strain evidence="2">Volc-1</strain>
    </source>
</reference>
<organism evidence="2 3">
    <name type="scientific">Vespula pensylvanica</name>
    <name type="common">Western yellow jacket</name>
    <name type="synonym">Wasp</name>
    <dbReference type="NCBI Taxonomy" id="30213"/>
    <lineage>
        <taxon>Eukaryota</taxon>
        <taxon>Metazoa</taxon>
        <taxon>Ecdysozoa</taxon>
        <taxon>Arthropoda</taxon>
        <taxon>Hexapoda</taxon>
        <taxon>Insecta</taxon>
        <taxon>Pterygota</taxon>
        <taxon>Neoptera</taxon>
        <taxon>Endopterygota</taxon>
        <taxon>Hymenoptera</taxon>
        <taxon>Apocrita</taxon>
        <taxon>Aculeata</taxon>
        <taxon>Vespoidea</taxon>
        <taxon>Vespidae</taxon>
        <taxon>Vespinae</taxon>
        <taxon>Vespula</taxon>
    </lineage>
</organism>
<keyword evidence="3" id="KW-1185">Reference proteome</keyword>
<protein>
    <submittedName>
        <fullName evidence="2">Uncharacterized protein</fullName>
    </submittedName>
</protein>
<dbReference type="Proteomes" id="UP000600918">
    <property type="component" value="Unassembled WGS sequence"/>
</dbReference>
<name>A0A834P5M6_VESPE</name>
<dbReference type="AlphaFoldDB" id="A0A834P5M6"/>
<gene>
    <name evidence="2" type="ORF">H0235_005897</name>
</gene>
<evidence type="ECO:0000256" key="1">
    <source>
        <dbReference type="SAM" id="SignalP"/>
    </source>
</evidence>
<evidence type="ECO:0000313" key="3">
    <source>
        <dbReference type="Proteomes" id="UP000600918"/>
    </source>
</evidence>
<proteinExistence type="predicted"/>
<sequence length="125" mass="14452">MYTPSLLFTTVYAAAAAIFTTRPCRGCERLGLTEVFGQVEGINDGKREREREREKVVKRKSFKKEEDFGTGVPAKGNYGIFMGLWDYGNTFETGTQRAWYYYDSVLTTEPVQQCTIVQRDWTREH</sequence>